<dbReference type="PROSITE" id="PS50883">
    <property type="entry name" value="EAL"/>
    <property type="match status" value="1"/>
</dbReference>
<dbReference type="InterPro" id="IPR035965">
    <property type="entry name" value="PAS-like_dom_sf"/>
</dbReference>
<dbReference type="PROSITE" id="PS50112">
    <property type="entry name" value="PAS"/>
    <property type="match status" value="2"/>
</dbReference>
<evidence type="ECO:0000259" key="3">
    <source>
        <dbReference type="PROSITE" id="PS50883"/>
    </source>
</evidence>
<accession>A0A563F2I5</accession>
<sequence length="1049" mass="115013">MDGRGRRTASRASVTLDGVTLPDAPSLLVDPKGVVMQANPAVVEATGVGSAEELVGRPLGEVLVGNQSDLRLVRANGTEMPVRVARHPVPGTSLQAVLLIDVSDLSAAADTLRDEQRRLHEVQRVAEIGSWEFDPATGATVWSLTHYDLLGLGPGTVVPGAQAVLDVVHPDDLEMVSSYWANREITGDPIDIEYRVIRPDGELRWIQGVAEAKLTVDGKLHRITGYIRDITESKRAATELATERARLLEAQRIARIGSWSYEFGTRAVHRSEVLMEMYADIDHTPDNDLLSGVHPDDRPALEELRHKLLHAEDGSPLEAEVRSEFGDRVYICRARAELSSSGQIERVHGTIQDVTEARALERQMRDDRRRLADAQQAARLGTWEWNPATDDVVWSDMLFELYGVPPEEPGGYEAYLALVHPEDRGWVDDLWKQLAVDEVPVQCEHRVVRRDGVVRVFRCHGMVVHDKHGKQLAVGTAQDITEQRAAEARMKRSSQRFADLVSVTPVGIGLFDEAERLVDANDALCDLLGMELEQLRGMTAEQLTHPDDTSASLRSVDWAASDRTHKIPQRILVRPDGERVYCELHIALSVQDDGRRFWLIAFLDITERRRTAEALRHQATHDELTGLPNRSLVKEILAKLLEGEKRSKVAVFFCDIDNFKRVNDSLGHDAGDELLVALARRLEGGLPETCTAARLSGDEYVIICSDIDAVGGVDALATRVASLLRTAVPVHGQLVRVSASIGAAVPNGSRANGADLLRFADAAMFEAKRSGAGRVSLASAALIASADRQVHLEGQLRDAIQNDGLTLHFQPVVGVDGAVLTAEALVRWPHPDRGLLPPDVFLPVAEQGDLMRELDRWVLRTALREASTWPAPDGRPVSVAVNLAGLVPGDPEFVDIVSNAIIESGVPWDRVVLELVETALVDLPSRVRQSMDELVQRGVQFAVDDFGTGYSSLARLKDLPAQIIKVDRRFVSGVGNDSSDFAVARAVVDMARAMGRKCVAEGVETATQFHVLRGVGVDAYQGWLFSRPVPPKEFRAVLALGPLHIPRAG</sequence>
<evidence type="ECO:0000259" key="4">
    <source>
        <dbReference type="PROSITE" id="PS50887"/>
    </source>
</evidence>
<dbReference type="Pfam" id="PF13426">
    <property type="entry name" value="PAS_9"/>
    <property type="match status" value="1"/>
</dbReference>
<dbReference type="Gene3D" id="3.20.20.450">
    <property type="entry name" value="EAL domain"/>
    <property type="match status" value="1"/>
</dbReference>
<name>A0A563F2I5_9PSEU</name>
<organism evidence="5 6">
    <name type="scientific">Lentzea tibetensis</name>
    <dbReference type="NCBI Taxonomy" id="2591470"/>
    <lineage>
        <taxon>Bacteria</taxon>
        <taxon>Bacillati</taxon>
        <taxon>Actinomycetota</taxon>
        <taxon>Actinomycetes</taxon>
        <taxon>Pseudonocardiales</taxon>
        <taxon>Pseudonocardiaceae</taxon>
        <taxon>Lentzea</taxon>
    </lineage>
</organism>
<dbReference type="Gene3D" id="3.30.70.270">
    <property type="match status" value="1"/>
</dbReference>
<dbReference type="SUPFAM" id="SSF55073">
    <property type="entry name" value="Nucleotide cyclase"/>
    <property type="match status" value="1"/>
</dbReference>
<dbReference type="SMART" id="SM00086">
    <property type="entry name" value="PAC"/>
    <property type="match status" value="5"/>
</dbReference>
<dbReference type="InterPro" id="IPR000014">
    <property type="entry name" value="PAS"/>
</dbReference>
<dbReference type="EMBL" id="VOBR01000003">
    <property type="protein sequence ID" value="TWP53564.1"/>
    <property type="molecule type" value="Genomic_DNA"/>
</dbReference>
<gene>
    <name evidence="5" type="ORF">FKR81_04470</name>
</gene>
<dbReference type="InterPro" id="IPR000160">
    <property type="entry name" value="GGDEF_dom"/>
</dbReference>
<dbReference type="CDD" id="cd01948">
    <property type="entry name" value="EAL"/>
    <property type="match status" value="1"/>
</dbReference>
<proteinExistence type="predicted"/>
<dbReference type="InterPro" id="IPR013655">
    <property type="entry name" value="PAS_fold_3"/>
</dbReference>
<dbReference type="NCBIfam" id="TIGR00254">
    <property type="entry name" value="GGDEF"/>
    <property type="match status" value="1"/>
</dbReference>
<dbReference type="InterPro" id="IPR029787">
    <property type="entry name" value="Nucleotide_cyclase"/>
</dbReference>
<dbReference type="Proteomes" id="UP000316639">
    <property type="component" value="Unassembled WGS sequence"/>
</dbReference>
<dbReference type="InterPro" id="IPR052155">
    <property type="entry name" value="Biofilm_reg_signaling"/>
</dbReference>
<dbReference type="SUPFAM" id="SSF141868">
    <property type="entry name" value="EAL domain-like"/>
    <property type="match status" value="1"/>
</dbReference>
<dbReference type="Pfam" id="PF00563">
    <property type="entry name" value="EAL"/>
    <property type="match status" value="1"/>
</dbReference>
<dbReference type="InterPro" id="IPR035919">
    <property type="entry name" value="EAL_sf"/>
</dbReference>
<feature type="domain" description="GGDEF" evidence="4">
    <location>
        <begin position="647"/>
        <end position="780"/>
    </location>
</feature>
<dbReference type="SMART" id="SM00091">
    <property type="entry name" value="PAS"/>
    <property type="match status" value="4"/>
</dbReference>
<dbReference type="PANTHER" id="PTHR44757">
    <property type="entry name" value="DIGUANYLATE CYCLASE DGCP"/>
    <property type="match status" value="1"/>
</dbReference>
<feature type="domain" description="PAC" evidence="2">
    <location>
        <begin position="190"/>
        <end position="242"/>
    </location>
</feature>
<keyword evidence="6" id="KW-1185">Reference proteome</keyword>
<dbReference type="SUPFAM" id="SSF55785">
    <property type="entry name" value="PYP-like sensor domain (PAS domain)"/>
    <property type="match status" value="5"/>
</dbReference>
<dbReference type="InterPro" id="IPR043128">
    <property type="entry name" value="Rev_trsase/Diguanyl_cyclase"/>
</dbReference>
<dbReference type="PROSITE" id="PS50887">
    <property type="entry name" value="GGDEF"/>
    <property type="match status" value="1"/>
</dbReference>
<feature type="domain" description="PAS" evidence="1">
    <location>
        <begin position="394"/>
        <end position="424"/>
    </location>
</feature>
<dbReference type="SMART" id="SM00267">
    <property type="entry name" value="GGDEF"/>
    <property type="match status" value="1"/>
</dbReference>
<dbReference type="InterPro" id="IPR013656">
    <property type="entry name" value="PAS_4"/>
</dbReference>
<dbReference type="Pfam" id="PF00990">
    <property type="entry name" value="GGDEF"/>
    <property type="match status" value="1"/>
</dbReference>
<dbReference type="AlphaFoldDB" id="A0A563F2I5"/>
<dbReference type="CDD" id="cd01949">
    <property type="entry name" value="GGDEF"/>
    <property type="match status" value="1"/>
</dbReference>
<reference evidence="5 6" key="1">
    <citation type="submission" date="2019-07" db="EMBL/GenBank/DDBJ databases">
        <title>Lentzea xizangensis sp. nov., isolated from Qinghai-Tibetan Plateau Soils.</title>
        <authorList>
            <person name="Huang J."/>
        </authorList>
    </citation>
    <scope>NUCLEOTIDE SEQUENCE [LARGE SCALE GENOMIC DNA]</scope>
    <source>
        <strain evidence="5 6">FXJ1.1311</strain>
    </source>
</reference>
<dbReference type="InterPro" id="IPR001633">
    <property type="entry name" value="EAL_dom"/>
</dbReference>
<dbReference type="SMART" id="SM00052">
    <property type="entry name" value="EAL"/>
    <property type="match status" value="1"/>
</dbReference>
<feature type="domain" description="EAL" evidence="3">
    <location>
        <begin position="789"/>
        <end position="1042"/>
    </location>
</feature>
<dbReference type="Gene3D" id="2.10.70.100">
    <property type="match status" value="2"/>
</dbReference>
<evidence type="ECO:0000259" key="2">
    <source>
        <dbReference type="PROSITE" id="PS50113"/>
    </source>
</evidence>
<feature type="domain" description="PAC" evidence="2">
    <location>
        <begin position="302"/>
        <end position="366"/>
    </location>
</feature>
<evidence type="ECO:0000313" key="5">
    <source>
        <dbReference type="EMBL" id="TWP53564.1"/>
    </source>
</evidence>
<dbReference type="InterPro" id="IPR000700">
    <property type="entry name" value="PAS-assoc_C"/>
</dbReference>
<evidence type="ECO:0000259" key="1">
    <source>
        <dbReference type="PROSITE" id="PS50112"/>
    </source>
</evidence>
<dbReference type="PANTHER" id="PTHR44757:SF2">
    <property type="entry name" value="BIOFILM ARCHITECTURE MAINTENANCE PROTEIN MBAA"/>
    <property type="match status" value="1"/>
</dbReference>
<dbReference type="Gene3D" id="3.30.450.20">
    <property type="entry name" value="PAS domain"/>
    <property type="match status" value="4"/>
</dbReference>
<comment type="caution">
    <text evidence="5">The sequence shown here is derived from an EMBL/GenBank/DDBJ whole genome shotgun (WGS) entry which is preliminary data.</text>
</comment>
<feature type="domain" description="PAS" evidence="1">
    <location>
        <begin position="493"/>
        <end position="563"/>
    </location>
</feature>
<dbReference type="Pfam" id="PF08447">
    <property type="entry name" value="PAS_3"/>
    <property type="match status" value="2"/>
</dbReference>
<dbReference type="InterPro" id="IPR001610">
    <property type="entry name" value="PAC"/>
</dbReference>
<protein>
    <submittedName>
        <fullName evidence="5">EAL domain-containing protein</fullName>
    </submittedName>
</protein>
<dbReference type="OrthoDB" id="23692at2"/>
<feature type="domain" description="PAC" evidence="2">
    <location>
        <begin position="441"/>
        <end position="492"/>
    </location>
</feature>
<dbReference type="Pfam" id="PF08448">
    <property type="entry name" value="PAS_4"/>
    <property type="match status" value="1"/>
</dbReference>
<dbReference type="PROSITE" id="PS50113">
    <property type="entry name" value="PAC"/>
    <property type="match status" value="4"/>
</dbReference>
<dbReference type="CDD" id="cd00130">
    <property type="entry name" value="PAS"/>
    <property type="match status" value="3"/>
</dbReference>
<feature type="domain" description="PAC" evidence="2">
    <location>
        <begin position="565"/>
        <end position="617"/>
    </location>
</feature>
<evidence type="ECO:0000313" key="6">
    <source>
        <dbReference type="Proteomes" id="UP000316639"/>
    </source>
</evidence>
<dbReference type="NCBIfam" id="TIGR00229">
    <property type="entry name" value="sensory_box"/>
    <property type="match status" value="3"/>
</dbReference>